<keyword evidence="1" id="KW-0328">Glycosyltransferase</keyword>
<dbReference type="CAZy" id="GT4">
    <property type="family name" value="Glycosyltransferase Family 4"/>
</dbReference>
<dbReference type="STRING" id="419665.Maeo_0395"/>
<evidence type="ECO:0000256" key="1">
    <source>
        <dbReference type="ARBA" id="ARBA00022676"/>
    </source>
</evidence>
<feature type="domain" description="Glycosyl transferase family 1" evidence="4">
    <location>
        <begin position="190"/>
        <end position="356"/>
    </location>
</feature>
<keyword evidence="7" id="KW-1185">Reference proteome</keyword>
<name>A6UU09_META3</name>
<evidence type="ECO:0000313" key="6">
    <source>
        <dbReference type="EMBL" id="ABR55981.1"/>
    </source>
</evidence>
<dbReference type="Pfam" id="PF00534">
    <property type="entry name" value="Glycos_transf_1"/>
    <property type="match status" value="1"/>
</dbReference>
<evidence type="ECO:0000313" key="7">
    <source>
        <dbReference type="Proteomes" id="UP000001106"/>
    </source>
</evidence>
<feature type="domain" description="Glycosyltransferase subfamily 4-like N-terminal" evidence="5">
    <location>
        <begin position="14"/>
        <end position="172"/>
    </location>
</feature>
<dbReference type="PANTHER" id="PTHR12526">
    <property type="entry name" value="GLYCOSYLTRANSFERASE"/>
    <property type="match status" value="1"/>
</dbReference>
<feature type="transmembrane region" description="Helical" evidence="3">
    <location>
        <begin position="95"/>
        <end position="114"/>
    </location>
</feature>
<dbReference type="OrthoDB" id="131038at2157"/>
<dbReference type="InterPro" id="IPR001296">
    <property type="entry name" value="Glyco_trans_1"/>
</dbReference>
<dbReference type="Pfam" id="PF13439">
    <property type="entry name" value="Glyco_transf_4"/>
    <property type="match status" value="1"/>
</dbReference>
<dbReference type="SUPFAM" id="SSF53756">
    <property type="entry name" value="UDP-Glycosyltransferase/glycogen phosphorylase"/>
    <property type="match status" value="1"/>
</dbReference>
<keyword evidence="2 6" id="KW-0808">Transferase</keyword>
<dbReference type="GO" id="GO:0016757">
    <property type="term" value="F:glycosyltransferase activity"/>
    <property type="evidence" value="ECO:0007669"/>
    <property type="project" value="UniProtKB-KW"/>
</dbReference>
<keyword evidence="3" id="KW-0472">Membrane</keyword>
<dbReference type="Proteomes" id="UP000001106">
    <property type="component" value="Chromosome"/>
</dbReference>
<dbReference type="CDD" id="cd03801">
    <property type="entry name" value="GT4_PimA-like"/>
    <property type="match status" value="1"/>
</dbReference>
<evidence type="ECO:0000256" key="3">
    <source>
        <dbReference type="SAM" id="Phobius"/>
    </source>
</evidence>
<dbReference type="eggNOG" id="arCOG01415">
    <property type="taxonomic scope" value="Archaea"/>
</dbReference>
<evidence type="ECO:0000259" key="5">
    <source>
        <dbReference type="Pfam" id="PF13439"/>
    </source>
</evidence>
<dbReference type="EMBL" id="CP000743">
    <property type="protein sequence ID" value="ABR55981.1"/>
    <property type="molecule type" value="Genomic_DNA"/>
</dbReference>
<accession>A6UU09</accession>
<evidence type="ECO:0000259" key="4">
    <source>
        <dbReference type="Pfam" id="PF00534"/>
    </source>
</evidence>
<dbReference type="HOGENOM" id="CLU_009583_6_2_2"/>
<keyword evidence="3" id="KW-0812">Transmembrane</keyword>
<keyword evidence="3" id="KW-1133">Transmembrane helix</keyword>
<protein>
    <submittedName>
        <fullName evidence="6">Glycosyl transferase group 1</fullName>
    </submittedName>
</protein>
<reference evidence="6" key="1">
    <citation type="submission" date="2007-06" db="EMBL/GenBank/DDBJ databases">
        <title>Complete sequence of Methanococcus aeolicus Nankai-3.</title>
        <authorList>
            <consortium name="US DOE Joint Genome Institute"/>
            <person name="Copeland A."/>
            <person name="Lucas S."/>
            <person name="Lapidus A."/>
            <person name="Barry K."/>
            <person name="Glavina del Rio T."/>
            <person name="Dalin E."/>
            <person name="Tice H."/>
            <person name="Pitluck S."/>
            <person name="Chain P."/>
            <person name="Malfatti S."/>
            <person name="Shin M."/>
            <person name="Vergez L."/>
            <person name="Schmutz J."/>
            <person name="Larimer F."/>
            <person name="Land M."/>
            <person name="Hauser L."/>
            <person name="Kyrpides N."/>
            <person name="Lykidis A."/>
            <person name="Sieprawska-Lupa M."/>
            <person name="Whitman W.B."/>
            <person name="Richardson P."/>
        </authorList>
    </citation>
    <scope>NUCLEOTIDE SEQUENCE [LARGE SCALE GENOMIC DNA]</scope>
    <source>
        <strain evidence="6">Nankai-3</strain>
    </source>
</reference>
<evidence type="ECO:0000256" key="2">
    <source>
        <dbReference type="ARBA" id="ARBA00022679"/>
    </source>
</evidence>
<dbReference type="PANTHER" id="PTHR12526:SF510">
    <property type="entry name" value="D-INOSITOL 3-PHOSPHATE GLYCOSYLTRANSFERASE"/>
    <property type="match status" value="1"/>
</dbReference>
<sequence>MKICLVGPTYPYKGGISHYNTTLCNELSKRHNVFLISYKRQYPSFLYPGKEQINKDSNIKVNETTNFEYIIDTINPLTWIKTYSKIKNENPDLVIFQWVHPFFTFVFFTITYLLKKFTNIKILYICHNVLPHERTKIDEFLIKMAFKNVDYFIVHSKEDYNNLKKIIPNAKVKQSVLPTYNIFKTKKTSKEDTRKSLNIDRNKKIILFFGIIREYKGLIYLIKSMPKIINEVDDINLLIVGEFWDDKDKYIDEIKKLGIKNHIKIIDKYIPDEEVGIYFSAADVVVLPYISATQSAVIQTAYAFEKPVITTNVGGLPDVVDDNKTGIIVKSENSEELASAIINYFKNDKERKFTENIKIKNKEFSWEKLIKDIENLVE</sequence>
<organism evidence="6 7">
    <name type="scientific">Methanococcus aeolicus (strain ATCC BAA-1280 / DSM 17508 / OCM 812 / Nankai-3)</name>
    <dbReference type="NCBI Taxonomy" id="419665"/>
    <lineage>
        <taxon>Archaea</taxon>
        <taxon>Methanobacteriati</taxon>
        <taxon>Methanobacteriota</taxon>
        <taxon>Methanomada group</taxon>
        <taxon>Methanococci</taxon>
        <taxon>Methanococcales</taxon>
        <taxon>Methanococcaceae</taxon>
        <taxon>Methanococcus</taxon>
    </lineage>
</organism>
<dbReference type="RefSeq" id="WP_011973113.1">
    <property type="nucleotide sequence ID" value="NC_009635.1"/>
</dbReference>
<dbReference type="InterPro" id="IPR028098">
    <property type="entry name" value="Glyco_trans_4-like_N"/>
</dbReference>
<gene>
    <name evidence="6" type="ordered locus">Maeo_0395</name>
</gene>
<dbReference type="GeneID" id="5326429"/>
<dbReference type="Gene3D" id="3.40.50.2000">
    <property type="entry name" value="Glycogen Phosphorylase B"/>
    <property type="match status" value="2"/>
</dbReference>
<dbReference type="AlphaFoldDB" id="A6UU09"/>
<proteinExistence type="predicted"/>
<dbReference type="KEGG" id="mae:Maeo_0395"/>